<dbReference type="Proteomes" id="UP000271291">
    <property type="component" value="Chromosome"/>
</dbReference>
<organism evidence="1 2">
    <name type="scientific">Streptomyces griseoviridis</name>
    <dbReference type="NCBI Taxonomy" id="45398"/>
    <lineage>
        <taxon>Bacteria</taxon>
        <taxon>Bacillati</taxon>
        <taxon>Actinomycetota</taxon>
        <taxon>Actinomycetes</taxon>
        <taxon>Kitasatosporales</taxon>
        <taxon>Streptomycetaceae</taxon>
        <taxon>Streptomyces</taxon>
    </lineage>
</organism>
<reference evidence="1 2" key="1">
    <citation type="submission" date="2018-12" db="EMBL/GenBank/DDBJ databases">
        <title>Streptomyces griseoviridis F1-27 complete genome.</title>
        <authorList>
            <person name="Mariita R.M."/>
            <person name="Sello J.K."/>
        </authorList>
    </citation>
    <scope>NUCLEOTIDE SEQUENCE [LARGE SCALE GENOMIC DNA]</scope>
    <source>
        <strain evidence="1 2">F1-27</strain>
    </source>
</reference>
<dbReference type="OrthoDB" id="4257658at2"/>
<evidence type="ECO:0000313" key="2">
    <source>
        <dbReference type="Proteomes" id="UP000271291"/>
    </source>
</evidence>
<dbReference type="KEGG" id="sgd:ELQ87_27720"/>
<dbReference type="AlphaFoldDB" id="A0A3Q9KWE7"/>
<proteinExistence type="predicted"/>
<evidence type="ECO:0000313" key="1">
    <source>
        <dbReference type="EMBL" id="AZS87596.1"/>
    </source>
</evidence>
<gene>
    <name evidence="1" type="ORF">ELQ87_27720</name>
</gene>
<name>A0A3Q9KWE7_STRGD</name>
<sequence length="139" mass="15730">MMSVPDDWAWLEEMPEGWPTPAEITGPTAAPATNLVLLMLSSEMLGNDLVELIGEFIAEDARYNRWIGAEGKRELSMRQVAECSALLRECTKSIYEAWCNFSQVHERELRAAESALPERRALFVNINSASEKLRNARMK</sequence>
<dbReference type="EMBL" id="CP034687">
    <property type="protein sequence ID" value="AZS87596.1"/>
    <property type="molecule type" value="Genomic_DNA"/>
</dbReference>
<accession>A0A3Q9KWE7</accession>
<dbReference type="RefSeq" id="WP_127180389.1">
    <property type="nucleotide sequence ID" value="NZ_CP029078.1"/>
</dbReference>
<protein>
    <submittedName>
        <fullName evidence="1">Uncharacterized protein</fullName>
    </submittedName>
</protein>